<feature type="signal peptide" evidence="1">
    <location>
        <begin position="1"/>
        <end position="23"/>
    </location>
</feature>
<comment type="caution">
    <text evidence="2">The sequence shown here is derived from an EMBL/GenBank/DDBJ whole genome shotgun (WGS) entry which is preliminary data.</text>
</comment>
<protein>
    <recommendedName>
        <fullName evidence="4">Lipoprotein</fullName>
    </recommendedName>
</protein>
<dbReference type="Proteomes" id="UP000676246">
    <property type="component" value="Unassembled WGS sequence"/>
</dbReference>
<reference evidence="2 3" key="1">
    <citation type="submission" date="2021-04" db="EMBL/GenBank/DDBJ databases">
        <title>The genome sequence of Ideonella sp. 3Y2.</title>
        <authorList>
            <person name="Liu Y."/>
        </authorList>
    </citation>
    <scope>NUCLEOTIDE SEQUENCE [LARGE SCALE GENOMIC DNA]</scope>
    <source>
        <strain evidence="2 3">3Y2</strain>
    </source>
</reference>
<gene>
    <name evidence="2" type="ORF">KAK03_04595</name>
</gene>
<keyword evidence="1" id="KW-0732">Signal</keyword>
<evidence type="ECO:0000313" key="2">
    <source>
        <dbReference type="EMBL" id="MBQ0929757.1"/>
    </source>
</evidence>
<evidence type="ECO:0000313" key="3">
    <source>
        <dbReference type="Proteomes" id="UP000676246"/>
    </source>
</evidence>
<dbReference type="EMBL" id="JAGQDD010000002">
    <property type="protein sequence ID" value="MBQ0929757.1"/>
    <property type="molecule type" value="Genomic_DNA"/>
</dbReference>
<organism evidence="2 3">
    <name type="scientific">Ideonella alba</name>
    <dbReference type="NCBI Taxonomy" id="2824118"/>
    <lineage>
        <taxon>Bacteria</taxon>
        <taxon>Pseudomonadati</taxon>
        <taxon>Pseudomonadota</taxon>
        <taxon>Betaproteobacteria</taxon>
        <taxon>Burkholderiales</taxon>
        <taxon>Sphaerotilaceae</taxon>
        <taxon>Ideonella</taxon>
    </lineage>
</organism>
<keyword evidence="3" id="KW-1185">Reference proteome</keyword>
<feature type="chain" id="PRO_5036921888" description="Lipoprotein" evidence="1">
    <location>
        <begin position="24"/>
        <end position="252"/>
    </location>
</feature>
<dbReference type="RefSeq" id="WP_210852006.1">
    <property type="nucleotide sequence ID" value="NZ_JAGQDD010000002.1"/>
</dbReference>
<sequence>MLNSTIRRAIGRSFALLSFSLLAACGGGGGGGDPSYAVDLSPKPLTARWTDAMVVLEPVSVTAVFDKAPTGTVYPVVVMDAPNFVSETVAVRQISGATYEVDLTPKSSLSVGVHTGTLTLKLCKDPQCNAVYALTGGSLPYELTVSAAMAVSLTINGVPVPDGRGGQLTAREDDVLTVDISSGDTIELSSHAEVDWVASTNNQVNNSITVLSSTPTSWRAVISGPPNAKDLSVLAIPKDTNQRSAQYSFFIQ</sequence>
<evidence type="ECO:0008006" key="4">
    <source>
        <dbReference type="Google" id="ProtNLM"/>
    </source>
</evidence>
<evidence type="ECO:0000256" key="1">
    <source>
        <dbReference type="SAM" id="SignalP"/>
    </source>
</evidence>
<proteinExistence type="predicted"/>
<name>A0A940YBP4_9BURK</name>
<dbReference type="AlphaFoldDB" id="A0A940YBP4"/>
<accession>A0A940YBP4</accession>
<dbReference type="PROSITE" id="PS51257">
    <property type="entry name" value="PROKAR_LIPOPROTEIN"/>
    <property type="match status" value="1"/>
</dbReference>